<keyword evidence="1 4" id="KW-0378">Hydrolase</keyword>
<dbReference type="Proteomes" id="UP000315349">
    <property type="component" value="Chromosome"/>
</dbReference>
<dbReference type="PANTHER" id="PTHR48081:SF6">
    <property type="entry name" value="PEPTIDASE S9 PROLYL OLIGOPEPTIDASE CATALYTIC DOMAIN-CONTAINING PROTEIN"/>
    <property type="match status" value="1"/>
</dbReference>
<dbReference type="OrthoDB" id="9794725at2"/>
<dbReference type="Gene3D" id="3.40.50.1820">
    <property type="entry name" value="alpha/beta hydrolase"/>
    <property type="match status" value="1"/>
</dbReference>
<sequence length="319" mass="34520">MNNFKTRNTTQFQLGILAFIKSNVTLALLIGSLVFSPISVMAGGIDDQPRIILWPDGAPEAKPGTPTDIPYLSVYKADPSKATRCAIVVCPGGGYGGLAKSHEGHEIGQWLNELGISAYVLTYRHAPAYKDPVPRLDVQRAIRLVRSLHSPQAGMHDADKVGVLGFSAGGHLASTAATQFDLGLSDSSDTIDRLSSRPDFAILCYPVISMEQGVTHAGSRRNLLGENPSDEDVLRMSNDLRVTSQTPPTFLWHTQEDAAVLPENSLRFYSAMVKHRVPGELHIFQKGRHGIGLGKGQGTAAAWPELCANWLNSLGMLKK</sequence>
<dbReference type="SUPFAM" id="SSF53474">
    <property type="entry name" value="alpha/beta-Hydrolases"/>
    <property type="match status" value="1"/>
</dbReference>
<name>A0A518GQC6_9PLAN</name>
<evidence type="ECO:0000259" key="3">
    <source>
        <dbReference type="Pfam" id="PF20434"/>
    </source>
</evidence>
<keyword evidence="5" id="KW-1185">Reference proteome</keyword>
<feature type="domain" description="BD-FAE-like" evidence="3">
    <location>
        <begin position="73"/>
        <end position="271"/>
    </location>
</feature>
<accession>A0A518GQC6</accession>
<evidence type="ECO:0000256" key="1">
    <source>
        <dbReference type="ARBA" id="ARBA00022801"/>
    </source>
</evidence>
<dbReference type="EC" id="3.1.1.72" evidence="4"/>
<dbReference type="GO" id="GO:0046555">
    <property type="term" value="F:acetylxylan esterase activity"/>
    <property type="evidence" value="ECO:0007669"/>
    <property type="project" value="UniProtKB-EC"/>
</dbReference>
<dbReference type="Pfam" id="PF20434">
    <property type="entry name" value="BD-FAE"/>
    <property type="match status" value="1"/>
</dbReference>
<dbReference type="InterPro" id="IPR049492">
    <property type="entry name" value="BD-FAE-like_dom"/>
</dbReference>
<keyword evidence="2" id="KW-1133">Transmembrane helix</keyword>
<dbReference type="KEGG" id="peh:Spb1_27470"/>
<reference evidence="4 5" key="1">
    <citation type="submission" date="2019-02" db="EMBL/GenBank/DDBJ databases">
        <title>Deep-cultivation of Planctomycetes and their phenomic and genomic characterization uncovers novel biology.</title>
        <authorList>
            <person name="Wiegand S."/>
            <person name="Jogler M."/>
            <person name="Boedeker C."/>
            <person name="Pinto D."/>
            <person name="Vollmers J."/>
            <person name="Rivas-Marin E."/>
            <person name="Kohn T."/>
            <person name="Peeters S.H."/>
            <person name="Heuer A."/>
            <person name="Rast P."/>
            <person name="Oberbeckmann S."/>
            <person name="Bunk B."/>
            <person name="Jeske O."/>
            <person name="Meyerdierks A."/>
            <person name="Storesund J.E."/>
            <person name="Kallscheuer N."/>
            <person name="Luecker S."/>
            <person name="Lage O.M."/>
            <person name="Pohl T."/>
            <person name="Merkel B.J."/>
            <person name="Hornburger P."/>
            <person name="Mueller R.-W."/>
            <person name="Bruemmer F."/>
            <person name="Labrenz M."/>
            <person name="Spormann A.M."/>
            <person name="Op den Camp H."/>
            <person name="Overmann J."/>
            <person name="Amann R."/>
            <person name="Jetten M.S.M."/>
            <person name="Mascher T."/>
            <person name="Medema M.H."/>
            <person name="Devos D.P."/>
            <person name="Kaster A.-K."/>
            <person name="Ovreas L."/>
            <person name="Rohde M."/>
            <person name="Galperin M.Y."/>
            <person name="Jogler C."/>
        </authorList>
    </citation>
    <scope>NUCLEOTIDE SEQUENCE [LARGE SCALE GENOMIC DNA]</scope>
    <source>
        <strain evidence="4 5">Spb1</strain>
    </source>
</reference>
<keyword evidence="2" id="KW-0472">Membrane</keyword>
<feature type="transmembrane region" description="Helical" evidence="2">
    <location>
        <begin position="12"/>
        <end position="35"/>
    </location>
</feature>
<dbReference type="RefSeq" id="WP_145300757.1">
    <property type="nucleotide sequence ID" value="NZ_CP036299.1"/>
</dbReference>
<dbReference type="AlphaFoldDB" id="A0A518GQC6"/>
<organism evidence="4 5">
    <name type="scientific">Planctopirus ephydatiae</name>
    <dbReference type="NCBI Taxonomy" id="2528019"/>
    <lineage>
        <taxon>Bacteria</taxon>
        <taxon>Pseudomonadati</taxon>
        <taxon>Planctomycetota</taxon>
        <taxon>Planctomycetia</taxon>
        <taxon>Planctomycetales</taxon>
        <taxon>Planctomycetaceae</taxon>
        <taxon>Planctopirus</taxon>
    </lineage>
</organism>
<dbReference type="EMBL" id="CP036299">
    <property type="protein sequence ID" value="QDV30812.1"/>
    <property type="molecule type" value="Genomic_DNA"/>
</dbReference>
<dbReference type="InterPro" id="IPR029058">
    <property type="entry name" value="AB_hydrolase_fold"/>
</dbReference>
<proteinExistence type="predicted"/>
<evidence type="ECO:0000256" key="2">
    <source>
        <dbReference type="SAM" id="Phobius"/>
    </source>
</evidence>
<dbReference type="PANTHER" id="PTHR48081">
    <property type="entry name" value="AB HYDROLASE SUPERFAMILY PROTEIN C4A8.06C"/>
    <property type="match status" value="1"/>
</dbReference>
<keyword evidence="2" id="KW-0812">Transmembrane</keyword>
<gene>
    <name evidence="4" type="primary">axeA1_2</name>
    <name evidence="4" type="ORF">Spb1_27470</name>
</gene>
<evidence type="ECO:0000313" key="4">
    <source>
        <dbReference type="EMBL" id="QDV30812.1"/>
    </source>
</evidence>
<dbReference type="InterPro" id="IPR050300">
    <property type="entry name" value="GDXG_lipolytic_enzyme"/>
</dbReference>
<evidence type="ECO:0000313" key="5">
    <source>
        <dbReference type="Proteomes" id="UP000315349"/>
    </source>
</evidence>
<protein>
    <submittedName>
        <fullName evidence="4">Acetylxylan esterase</fullName>
        <ecNumber evidence="4">3.1.1.72</ecNumber>
    </submittedName>
</protein>